<dbReference type="Pfam" id="PF00072">
    <property type="entry name" value="Response_reg"/>
    <property type="match status" value="1"/>
</dbReference>
<evidence type="ECO:0000256" key="4">
    <source>
        <dbReference type="ARBA" id="ARBA00023012"/>
    </source>
</evidence>
<reference evidence="11 12" key="1">
    <citation type="submission" date="2019-05" db="EMBL/GenBank/DDBJ databases">
        <authorList>
            <person name="Narsing Rao M.P."/>
            <person name="Li W.J."/>
        </authorList>
    </citation>
    <scope>NUCLEOTIDE SEQUENCE [LARGE SCALE GENOMIC DNA]</scope>
    <source>
        <strain evidence="11 12">SYSU_K30003</strain>
    </source>
</reference>
<dbReference type="GO" id="GO:0003700">
    <property type="term" value="F:DNA-binding transcription factor activity"/>
    <property type="evidence" value="ECO:0007669"/>
    <property type="project" value="InterPro"/>
</dbReference>
<evidence type="ECO:0000313" key="11">
    <source>
        <dbReference type="EMBL" id="TLS49496.1"/>
    </source>
</evidence>
<dbReference type="SMART" id="SM00448">
    <property type="entry name" value="REC"/>
    <property type="match status" value="1"/>
</dbReference>
<comment type="caution">
    <text evidence="11">The sequence shown here is derived from an EMBL/GenBank/DDBJ whole genome shotgun (WGS) entry which is preliminary data.</text>
</comment>
<evidence type="ECO:0000259" key="10">
    <source>
        <dbReference type="PROSITE" id="PS50110"/>
    </source>
</evidence>
<dbReference type="InterPro" id="IPR009057">
    <property type="entry name" value="Homeodomain-like_sf"/>
</dbReference>
<evidence type="ECO:0000256" key="8">
    <source>
        <dbReference type="PROSITE-ProRule" id="PRU00169"/>
    </source>
</evidence>
<gene>
    <name evidence="11" type="ORF">FE782_25635</name>
</gene>
<dbReference type="Gene3D" id="3.40.50.2300">
    <property type="match status" value="1"/>
</dbReference>
<keyword evidence="6" id="KW-0238">DNA-binding</keyword>
<evidence type="ECO:0000256" key="2">
    <source>
        <dbReference type="ARBA" id="ARBA00022490"/>
    </source>
</evidence>
<dbReference type="SMART" id="SM00342">
    <property type="entry name" value="HTH_ARAC"/>
    <property type="match status" value="1"/>
</dbReference>
<dbReference type="PRINTS" id="PR00032">
    <property type="entry name" value="HTHARAC"/>
</dbReference>
<dbReference type="InterPro" id="IPR018060">
    <property type="entry name" value="HTH_AraC"/>
</dbReference>
<feature type="domain" description="HTH araC/xylS-type" evidence="9">
    <location>
        <begin position="156"/>
        <end position="254"/>
    </location>
</feature>
<feature type="modified residue" description="4-aspartylphosphate" evidence="8">
    <location>
        <position position="55"/>
    </location>
</feature>
<dbReference type="GO" id="GO:0005737">
    <property type="term" value="C:cytoplasm"/>
    <property type="evidence" value="ECO:0007669"/>
    <property type="project" value="UniProtKB-SubCell"/>
</dbReference>
<name>A0A5R9G588_9BACL</name>
<organism evidence="11 12">
    <name type="scientific">Paenibacillus antri</name>
    <dbReference type="NCBI Taxonomy" id="2582848"/>
    <lineage>
        <taxon>Bacteria</taxon>
        <taxon>Bacillati</taxon>
        <taxon>Bacillota</taxon>
        <taxon>Bacilli</taxon>
        <taxon>Bacillales</taxon>
        <taxon>Paenibacillaceae</taxon>
        <taxon>Paenibacillus</taxon>
    </lineage>
</organism>
<keyword evidence="3 8" id="KW-0597">Phosphoprotein</keyword>
<dbReference type="EMBL" id="VCIW01000021">
    <property type="protein sequence ID" value="TLS49496.1"/>
    <property type="molecule type" value="Genomic_DNA"/>
</dbReference>
<keyword evidence="5" id="KW-0805">Transcription regulation</keyword>
<dbReference type="InterPro" id="IPR020449">
    <property type="entry name" value="Tscrpt_reg_AraC-type_HTH"/>
</dbReference>
<dbReference type="RefSeq" id="WP_138197214.1">
    <property type="nucleotide sequence ID" value="NZ_VCIW01000021.1"/>
</dbReference>
<keyword evidence="4" id="KW-0902">Two-component regulatory system</keyword>
<dbReference type="PROSITE" id="PS01124">
    <property type="entry name" value="HTH_ARAC_FAMILY_2"/>
    <property type="match status" value="1"/>
</dbReference>
<dbReference type="Pfam" id="PF12833">
    <property type="entry name" value="HTH_18"/>
    <property type="match status" value="1"/>
</dbReference>
<dbReference type="Proteomes" id="UP000309676">
    <property type="component" value="Unassembled WGS sequence"/>
</dbReference>
<dbReference type="InterPro" id="IPR051552">
    <property type="entry name" value="HptR"/>
</dbReference>
<evidence type="ECO:0000256" key="6">
    <source>
        <dbReference type="ARBA" id="ARBA00023125"/>
    </source>
</evidence>
<dbReference type="PANTHER" id="PTHR42713:SF3">
    <property type="entry name" value="TRANSCRIPTIONAL REGULATORY PROTEIN HPTR"/>
    <property type="match status" value="1"/>
</dbReference>
<evidence type="ECO:0000256" key="3">
    <source>
        <dbReference type="ARBA" id="ARBA00022553"/>
    </source>
</evidence>
<evidence type="ECO:0000256" key="5">
    <source>
        <dbReference type="ARBA" id="ARBA00023015"/>
    </source>
</evidence>
<keyword evidence="12" id="KW-1185">Reference proteome</keyword>
<dbReference type="InterPro" id="IPR018062">
    <property type="entry name" value="HTH_AraC-typ_CS"/>
</dbReference>
<dbReference type="SUPFAM" id="SSF52172">
    <property type="entry name" value="CheY-like"/>
    <property type="match status" value="1"/>
</dbReference>
<proteinExistence type="predicted"/>
<feature type="domain" description="Response regulatory" evidence="10">
    <location>
        <begin position="3"/>
        <end position="120"/>
    </location>
</feature>
<dbReference type="CDD" id="cd17536">
    <property type="entry name" value="REC_YesN-like"/>
    <property type="match status" value="1"/>
</dbReference>
<dbReference type="GO" id="GO:0043565">
    <property type="term" value="F:sequence-specific DNA binding"/>
    <property type="evidence" value="ECO:0007669"/>
    <property type="project" value="InterPro"/>
</dbReference>
<keyword evidence="2" id="KW-0963">Cytoplasm</keyword>
<evidence type="ECO:0000259" key="9">
    <source>
        <dbReference type="PROSITE" id="PS01124"/>
    </source>
</evidence>
<comment type="subcellular location">
    <subcellularLocation>
        <location evidence="1">Cytoplasm</location>
    </subcellularLocation>
</comment>
<sequence length="261" mass="29802">MYHLLIVDDEANIAEGLADLFRRAGLPLERIETAYSASQALERCQVEPVDIVISDIRMPGMSGLELLERMRETWRHAIVIFLTGYADFEYAKRALRGQAFDYLLKPADDEDVVAAVERAIAAHDEEMRPTAVRDATKPEREKPALPKRATDDAFLQGLQAFIAANLDRDLSLETLAGRFYVNPSYLSRIFHQQAGEQLSQYIERRKMEAAKSLLADARLKVYEVAVRVGYRNPNYFAKVYRKSFGVSPHEYRMQIGVEQDR</sequence>
<evidence type="ECO:0000256" key="1">
    <source>
        <dbReference type="ARBA" id="ARBA00004496"/>
    </source>
</evidence>
<dbReference type="InterPro" id="IPR011006">
    <property type="entry name" value="CheY-like_superfamily"/>
</dbReference>
<dbReference type="Gene3D" id="1.10.10.60">
    <property type="entry name" value="Homeodomain-like"/>
    <property type="match status" value="2"/>
</dbReference>
<evidence type="ECO:0000256" key="7">
    <source>
        <dbReference type="ARBA" id="ARBA00023163"/>
    </source>
</evidence>
<accession>A0A5R9G588</accession>
<dbReference type="PANTHER" id="PTHR42713">
    <property type="entry name" value="HISTIDINE KINASE-RELATED"/>
    <property type="match status" value="1"/>
</dbReference>
<keyword evidence="7" id="KW-0804">Transcription</keyword>
<dbReference type="PROSITE" id="PS50110">
    <property type="entry name" value="RESPONSE_REGULATORY"/>
    <property type="match status" value="1"/>
</dbReference>
<evidence type="ECO:0000313" key="12">
    <source>
        <dbReference type="Proteomes" id="UP000309676"/>
    </source>
</evidence>
<dbReference type="OrthoDB" id="9788446at2"/>
<dbReference type="PROSITE" id="PS00041">
    <property type="entry name" value="HTH_ARAC_FAMILY_1"/>
    <property type="match status" value="1"/>
</dbReference>
<dbReference type="AlphaFoldDB" id="A0A5R9G588"/>
<dbReference type="SUPFAM" id="SSF46689">
    <property type="entry name" value="Homeodomain-like"/>
    <property type="match status" value="2"/>
</dbReference>
<dbReference type="GO" id="GO:0000160">
    <property type="term" value="P:phosphorelay signal transduction system"/>
    <property type="evidence" value="ECO:0007669"/>
    <property type="project" value="UniProtKB-KW"/>
</dbReference>
<protein>
    <submittedName>
        <fullName evidence="11">Response regulator</fullName>
    </submittedName>
</protein>
<dbReference type="InterPro" id="IPR001789">
    <property type="entry name" value="Sig_transdc_resp-reg_receiver"/>
</dbReference>